<dbReference type="EMBL" id="CAKKLH010000338">
    <property type="protein sequence ID" value="CAH0113361.1"/>
    <property type="molecule type" value="Genomic_DNA"/>
</dbReference>
<gene>
    <name evidence="3" type="ORF">DGAL_LOCUS17252</name>
</gene>
<feature type="region of interest" description="Disordered" evidence="2">
    <location>
        <begin position="373"/>
        <end position="402"/>
    </location>
</feature>
<feature type="coiled-coil region" evidence="1">
    <location>
        <begin position="482"/>
        <end position="572"/>
    </location>
</feature>
<evidence type="ECO:0000313" key="4">
    <source>
        <dbReference type="Proteomes" id="UP000789390"/>
    </source>
</evidence>
<keyword evidence="1" id="KW-0175">Coiled coil</keyword>
<proteinExistence type="predicted"/>
<evidence type="ECO:0000313" key="3">
    <source>
        <dbReference type="EMBL" id="CAH0113361.1"/>
    </source>
</evidence>
<comment type="caution">
    <text evidence="3">The sequence shown here is derived from an EMBL/GenBank/DDBJ whole genome shotgun (WGS) entry which is preliminary data.</text>
</comment>
<evidence type="ECO:0000256" key="2">
    <source>
        <dbReference type="SAM" id="MobiDB-lite"/>
    </source>
</evidence>
<dbReference type="Proteomes" id="UP000789390">
    <property type="component" value="Unassembled WGS sequence"/>
</dbReference>
<protein>
    <submittedName>
        <fullName evidence="3">Uncharacterized protein</fullName>
    </submittedName>
</protein>
<sequence length="643" mass="73201">MSLSKSNNNMEVAIRENQQQWCSVCIIPAAKDCQDKNHKIQSYNYVLNAYHLKLKTSLMNETCSSLEYCDQVNSVNQQILAWINWLQSQSLFGQMAISNSAVIERLKALKKYSSQLCAVSLEECNMNDFKNMIFNKMLEEAEALKSQVIELMHTYKHSYVSTQQEMGSEGSTAETLNLDHWFSTSLSPKNQSWIDVITFLIRFLRAKQAQLAKTASGNIDGTQLSHGAIFIAEMQQVSTKRSQEDPVPSSSTCKKFRPSPIIKGDKDISLTLTNIGNIYKDMPPLGYAPPNESMNIGNIYENMPPLVYDLPSESRNKGRGNVVKLGIRAVGPQQSIPQEMYSISQQPSALVPSNLFQKLSILLREETCKCKFNEEEQPNSGPATQAPKEGPTTSGEETLRKSEEISNRITRLRVALASTVRHRKFAEEMLVKALHEDLNQVKPSEETQEVVKMKMAHLNSVFEESEQCRSQLAAAFKERERLVMADEIIDSLQTELEEIQEEFWQMEEAQAESSARLEDLEFVNTQFQFVNSQLISTQQKLKEEVRLANERAEELESERAEMIAKHHEEIRNIYAETSQHLQSDEENLSIDTSLVPAPLVQAPLVPAPLLINYCDCGTPVNVWERRSRRPRRRNRNNRPSSYY</sequence>
<accession>A0A8J2S291</accession>
<name>A0A8J2S291_9CRUS</name>
<evidence type="ECO:0000256" key="1">
    <source>
        <dbReference type="SAM" id="Coils"/>
    </source>
</evidence>
<organism evidence="3 4">
    <name type="scientific">Daphnia galeata</name>
    <dbReference type="NCBI Taxonomy" id="27404"/>
    <lineage>
        <taxon>Eukaryota</taxon>
        <taxon>Metazoa</taxon>
        <taxon>Ecdysozoa</taxon>
        <taxon>Arthropoda</taxon>
        <taxon>Crustacea</taxon>
        <taxon>Branchiopoda</taxon>
        <taxon>Diplostraca</taxon>
        <taxon>Cladocera</taxon>
        <taxon>Anomopoda</taxon>
        <taxon>Daphniidae</taxon>
        <taxon>Daphnia</taxon>
    </lineage>
</organism>
<dbReference type="AlphaFoldDB" id="A0A8J2S291"/>
<reference evidence="3" key="1">
    <citation type="submission" date="2021-11" db="EMBL/GenBank/DDBJ databases">
        <authorList>
            <person name="Schell T."/>
        </authorList>
    </citation>
    <scope>NUCLEOTIDE SEQUENCE</scope>
    <source>
        <strain evidence="3">M5</strain>
    </source>
</reference>
<keyword evidence="4" id="KW-1185">Reference proteome</keyword>